<reference evidence="2 3" key="2">
    <citation type="submission" date="2017-10" db="EMBL/GenBank/DDBJ databases">
        <title>Genome analyses suggest a sexual origin of heterokaryosis in a supposedly ancient asexual fungus.</title>
        <authorList>
            <person name="Corradi N."/>
            <person name="Sedzielewska K."/>
            <person name="Noel J."/>
            <person name="Charron P."/>
            <person name="Farinelli L."/>
            <person name="Marton T."/>
            <person name="Kruger M."/>
            <person name="Pelin A."/>
            <person name="Brachmann A."/>
            <person name="Corradi N."/>
        </authorList>
    </citation>
    <scope>NUCLEOTIDE SEQUENCE [LARGE SCALE GENOMIC DNA]</scope>
    <source>
        <strain evidence="2 3">A1</strain>
    </source>
</reference>
<name>A0A2N0QTU1_9GLOM</name>
<evidence type="ECO:0000313" key="2">
    <source>
        <dbReference type="EMBL" id="PKC54483.1"/>
    </source>
</evidence>
<dbReference type="VEuPathDB" id="FungiDB:RhiirA1_477242"/>
<dbReference type="PANTHER" id="PTHR47718">
    <property type="entry name" value="OS01G0519700 PROTEIN"/>
    <property type="match status" value="1"/>
</dbReference>
<feature type="compositionally biased region" description="Acidic residues" evidence="1">
    <location>
        <begin position="523"/>
        <end position="538"/>
    </location>
</feature>
<reference evidence="2 3" key="1">
    <citation type="submission" date="2017-10" db="EMBL/GenBank/DDBJ databases">
        <title>Extensive intraspecific genome diversity in a model arbuscular mycorrhizal fungus.</title>
        <authorList>
            <person name="Chen E.C.H."/>
            <person name="Morin E."/>
            <person name="Baudet D."/>
            <person name="Noel J."/>
            <person name="Ndikumana S."/>
            <person name="Charron P."/>
            <person name="St-Onge C."/>
            <person name="Giorgi J."/>
            <person name="Grigoriev I.V."/>
            <person name="Roux C."/>
            <person name="Martin F.M."/>
            <person name="Corradi N."/>
        </authorList>
    </citation>
    <scope>NUCLEOTIDE SEQUENCE [LARGE SCALE GENOMIC DNA]</scope>
    <source>
        <strain evidence="2 3">A1</strain>
    </source>
</reference>
<feature type="region of interest" description="Disordered" evidence="1">
    <location>
        <begin position="523"/>
        <end position="547"/>
    </location>
</feature>
<dbReference type="VEuPathDB" id="FungiDB:RhiirFUN_020039"/>
<organism evidence="2 3">
    <name type="scientific">Rhizophagus irregularis</name>
    <dbReference type="NCBI Taxonomy" id="588596"/>
    <lineage>
        <taxon>Eukaryota</taxon>
        <taxon>Fungi</taxon>
        <taxon>Fungi incertae sedis</taxon>
        <taxon>Mucoromycota</taxon>
        <taxon>Glomeromycotina</taxon>
        <taxon>Glomeromycetes</taxon>
        <taxon>Glomerales</taxon>
        <taxon>Glomeraceae</taxon>
        <taxon>Rhizophagus</taxon>
    </lineage>
</organism>
<sequence length="576" mass="67371">MDDIQFLTQNCKMGVTGQRRYLEGKYSSHTFFSKNLYAAIRKFCLTAKSLSSDAALMLDWLDKQKEQDPKWIVIRGWDDNNALTHLIWMTPKQVENWIQFSDCIINDVTHKTNRYGMALSLFVGFDRNMQNIIFAQDADPAVDAAVKKVFTNTYPVYCAFHHITQNLHKNLRKRIGEHYDKFLQDFYLCRNSLVQSTFHDRFMKLIENYSQSKSYLEVLYTSKEYWAHSYTNFRFTEGMIASSHVESVNAYIKRMLFNSNVSLCELMSEIHKLINEQDKKNKYEYWKLAIPSIKNLEHANFLFTEVDKCCQNFLTPAILKEESCEDECAESPQATIDQLIEVSGHDNVKEIWVVRVGNSQTAKYHIVLLKNDAHICFCLMIIQKGIVCRHFFQIMLNTCEARFHIRLISSRWYQEDLSNSGLNYMYFFYIKNPKTGGEGYVKRNIELVRPKIQENNVIYLYAVNKEKENQLGRWMNILDKKIMYGTLHGTYKKALQKALQTKSSSLHLIEILEDFANEDNEFESEDEELGEKESDDSDKENINVVQLQNPKLKRGKGRLVGTKRYKASLKLPAETL</sequence>
<protein>
    <recommendedName>
        <fullName evidence="4">Protein far1-related sequence 11-like</fullName>
    </recommendedName>
</protein>
<dbReference type="PANTHER" id="PTHR47718:SF7">
    <property type="entry name" value="PROTEIN FAR1-RELATED SEQUENCE"/>
    <property type="match status" value="1"/>
</dbReference>
<evidence type="ECO:0000313" key="3">
    <source>
        <dbReference type="Proteomes" id="UP000232688"/>
    </source>
</evidence>
<dbReference type="Proteomes" id="UP000232688">
    <property type="component" value="Unassembled WGS sequence"/>
</dbReference>
<comment type="caution">
    <text evidence="2">The sequence shown here is derived from an EMBL/GenBank/DDBJ whole genome shotgun (WGS) entry which is preliminary data.</text>
</comment>
<evidence type="ECO:0008006" key="4">
    <source>
        <dbReference type="Google" id="ProtNLM"/>
    </source>
</evidence>
<dbReference type="VEuPathDB" id="FungiDB:RhiirFUN_003079"/>
<dbReference type="EMBL" id="LLXH01003223">
    <property type="protein sequence ID" value="PKC54483.1"/>
    <property type="molecule type" value="Genomic_DNA"/>
</dbReference>
<gene>
    <name evidence="2" type="ORF">RhiirA1_477242</name>
</gene>
<proteinExistence type="predicted"/>
<evidence type="ECO:0000256" key="1">
    <source>
        <dbReference type="SAM" id="MobiDB-lite"/>
    </source>
</evidence>
<dbReference type="VEuPathDB" id="FungiDB:FUN_012630"/>
<dbReference type="AlphaFoldDB" id="A0A2N0QTU1"/>
<accession>A0A2N0QTU1</accession>